<keyword evidence="3" id="KW-0998">Cell outer membrane</keyword>
<dbReference type="AlphaFoldDB" id="A0A7Y3R9N8"/>
<name>A0A7Y3R9N8_9FLAO</name>
<evidence type="ECO:0000313" key="8">
    <source>
        <dbReference type="Proteomes" id="UP000536509"/>
    </source>
</evidence>
<protein>
    <submittedName>
        <fullName evidence="7">OmpA family protein</fullName>
    </submittedName>
</protein>
<dbReference type="Gene3D" id="2.120.10.30">
    <property type="entry name" value="TolB, C-terminal domain"/>
    <property type="match status" value="1"/>
</dbReference>
<dbReference type="InterPro" id="IPR006664">
    <property type="entry name" value="OMP_bac"/>
</dbReference>
<dbReference type="Gene3D" id="3.30.1330.60">
    <property type="entry name" value="OmpA-like domain"/>
    <property type="match status" value="1"/>
</dbReference>
<dbReference type="InterPro" id="IPR011990">
    <property type="entry name" value="TPR-like_helical_dom_sf"/>
</dbReference>
<dbReference type="Proteomes" id="UP000536509">
    <property type="component" value="Unassembled WGS sequence"/>
</dbReference>
<dbReference type="InterPro" id="IPR008969">
    <property type="entry name" value="CarboxyPept-like_regulatory"/>
</dbReference>
<keyword evidence="4" id="KW-0802">TPR repeat</keyword>
<dbReference type="PRINTS" id="PR01021">
    <property type="entry name" value="OMPADOMAIN"/>
</dbReference>
<dbReference type="SUPFAM" id="SSF49464">
    <property type="entry name" value="Carboxypeptidase regulatory domain-like"/>
    <property type="match status" value="1"/>
</dbReference>
<dbReference type="GO" id="GO:0009279">
    <property type="term" value="C:cell outer membrane"/>
    <property type="evidence" value="ECO:0007669"/>
    <property type="project" value="UniProtKB-SubCell"/>
</dbReference>
<dbReference type="Gene3D" id="1.25.40.10">
    <property type="entry name" value="Tetratricopeptide repeat domain"/>
    <property type="match status" value="1"/>
</dbReference>
<sequence length="648" mass="73319">MKNKIIYLVLLTFATVSGYSQGGRTEVKGNKEYDKYAYIDAIKTYERIYEKGYKSPDMILKIGNAYYFNAELEKANKWYSELYTTNPEQEAEFYYRFAQTLRAVKDYPKADAMMAKFNDKSGNDTRAKLFNKKKDYLAEIKKNSGRYKIENAGINSKYSDYGPAYMGTKVIFTSARDTGNFSKRIHTWTGQYFTNLYSSALSEDGSLSGVDKFGKKINTKYHEDTPAFTKDGKTVYFTRNNYLDGRGFDANKVTLLKIYKANLDDEGKWINITPLNFNSDSYQAAHPALSPDEKTLYFASDMPGTRGQSDLYRVKINEDGSLGTPENLGDAINSEGRETYPFISSDNELYFASDGQPGLGGLDIFVTRIPKDGSLNFKQVLNIGEEGNSPKDDFGFIIDFKSKRGFLSSNRDGGQGSDDIYKFLETRPIFCDQILHGVITDEDTKAVLPNTKLVLMDEKFNKVKETVSDAEGKYEFTEVECGAKYYVNASLEDYETKEVPVIIGTESGKTELNIELKTKTCRVKVGDDLADCFKINIIYFDLDKWNIRPDAAVDLAKLLDVLNQNPTMKINIRSHTDSRASHAYNEKLSDRRAKSTRDWLIKNGIAADRLTSEGLGETELVNKCADGVKCSEEEHQLNRRSEFIITSL</sequence>
<dbReference type="InterPro" id="IPR011659">
    <property type="entry name" value="WD40"/>
</dbReference>
<dbReference type="InterPro" id="IPR036737">
    <property type="entry name" value="OmpA-like_sf"/>
</dbReference>
<evidence type="ECO:0000256" key="2">
    <source>
        <dbReference type="ARBA" id="ARBA00023136"/>
    </source>
</evidence>
<dbReference type="Pfam" id="PF00691">
    <property type="entry name" value="OmpA"/>
    <property type="match status" value="1"/>
</dbReference>
<dbReference type="InterPro" id="IPR019734">
    <property type="entry name" value="TPR_rpt"/>
</dbReference>
<evidence type="ECO:0000256" key="1">
    <source>
        <dbReference type="ARBA" id="ARBA00004442"/>
    </source>
</evidence>
<reference evidence="7 8" key="1">
    <citation type="submission" date="2020-05" db="EMBL/GenBank/DDBJ databases">
        <title>Draft genome of Flavobacterium sp. IMCC34852.</title>
        <authorList>
            <person name="Song J."/>
            <person name="Cho J.-C."/>
        </authorList>
    </citation>
    <scope>NUCLEOTIDE SEQUENCE [LARGE SCALE GENOMIC DNA]</scope>
    <source>
        <strain evidence="7 8">IMCC34852</strain>
    </source>
</reference>
<feature type="domain" description="OmpA-like" evidence="6">
    <location>
        <begin position="527"/>
        <end position="648"/>
    </location>
</feature>
<dbReference type="EMBL" id="JABEVX010000004">
    <property type="protein sequence ID" value="NNT72401.1"/>
    <property type="molecule type" value="Genomic_DNA"/>
</dbReference>
<organism evidence="7 8">
    <name type="scientific">Flavobacterium rivulicola</name>
    <dbReference type="NCBI Taxonomy" id="2732161"/>
    <lineage>
        <taxon>Bacteria</taxon>
        <taxon>Pseudomonadati</taxon>
        <taxon>Bacteroidota</taxon>
        <taxon>Flavobacteriia</taxon>
        <taxon>Flavobacteriales</taxon>
        <taxon>Flavobacteriaceae</taxon>
        <taxon>Flavobacterium</taxon>
    </lineage>
</organism>
<dbReference type="InterPro" id="IPR006665">
    <property type="entry name" value="OmpA-like"/>
</dbReference>
<keyword evidence="8" id="KW-1185">Reference proteome</keyword>
<comment type="subcellular location">
    <subcellularLocation>
        <location evidence="1">Cell outer membrane</location>
    </subcellularLocation>
</comment>
<dbReference type="SUPFAM" id="SSF103088">
    <property type="entry name" value="OmpA-like"/>
    <property type="match status" value="1"/>
</dbReference>
<dbReference type="InterPro" id="IPR011042">
    <property type="entry name" value="6-blade_b-propeller_TolB-like"/>
</dbReference>
<dbReference type="PROSITE" id="PS50005">
    <property type="entry name" value="TPR"/>
    <property type="match status" value="1"/>
</dbReference>
<dbReference type="PROSITE" id="PS51123">
    <property type="entry name" value="OMPA_2"/>
    <property type="match status" value="1"/>
</dbReference>
<accession>A0A7Y3R9N8</accession>
<evidence type="ECO:0000256" key="5">
    <source>
        <dbReference type="PROSITE-ProRule" id="PRU00473"/>
    </source>
</evidence>
<dbReference type="SUPFAM" id="SSF48452">
    <property type="entry name" value="TPR-like"/>
    <property type="match status" value="1"/>
</dbReference>
<dbReference type="Pfam" id="PF07676">
    <property type="entry name" value="PD40"/>
    <property type="match status" value="3"/>
</dbReference>
<dbReference type="PANTHER" id="PTHR30329:SF21">
    <property type="entry name" value="LIPOPROTEIN YIAD-RELATED"/>
    <property type="match status" value="1"/>
</dbReference>
<feature type="repeat" description="TPR" evidence="4">
    <location>
        <begin position="56"/>
        <end position="89"/>
    </location>
</feature>
<proteinExistence type="predicted"/>
<keyword evidence="2 5" id="KW-0472">Membrane</keyword>
<dbReference type="CDD" id="cd07185">
    <property type="entry name" value="OmpA_C-like"/>
    <property type="match status" value="1"/>
</dbReference>
<evidence type="ECO:0000259" key="6">
    <source>
        <dbReference type="PROSITE" id="PS51123"/>
    </source>
</evidence>
<evidence type="ECO:0000313" key="7">
    <source>
        <dbReference type="EMBL" id="NNT72401.1"/>
    </source>
</evidence>
<dbReference type="Gene3D" id="2.60.40.1120">
    <property type="entry name" value="Carboxypeptidase-like, regulatory domain"/>
    <property type="match status" value="1"/>
</dbReference>
<evidence type="ECO:0000256" key="3">
    <source>
        <dbReference type="ARBA" id="ARBA00023237"/>
    </source>
</evidence>
<dbReference type="Pfam" id="PF13620">
    <property type="entry name" value="CarboxypepD_reg"/>
    <property type="match status" value="1"/>
</dbReference>
<dbReference type="SUPFAM" id="SSF82171">
    <property type="entry name" value="DPP6 N-terminal domain-like"/>
    <property type="match status" value="1"/>
</dbReference>
<comment type="caution">
    <text evidence="7">The sequence shown here is derived from an EMBL/GenBank/DDBJ whole genome shotgun (WGS) entry which is preliminary data.</text>
</comment>
<dbReference type="PANTHER" id="PTHR30329">
    <property type="entry name" value="STATOR ELEMENT OF FLAGELLAR MOTOR COMPLEX"/>
    <property type="match status" value="1"/>
</dbReference>
<gene>
    <name evidence="7" type="ORF">HKT18_09260</name>
</gene>
<evidence type="ECO:0000256" key="4">
    <source>
        <dbReference type="PROSITE-ProRule" id="PRU00339"/>
    </source>
</evidence>
<dbReference type="RefSeq" id="WP_171222577.1">
    <property type="nucleotide sequence ID" value="NZ_CP121446.1"/>
</dbReference>
<dbReference type="InterPro" id="IPR050330">
    <property type="entry name" value="Bact_OuterMem_StrucFunc"/>
</dbReference>